<feature type="domain" description="4Fe-4S ferredoxin-type" evidence="9">
    <location>
        <begin position="1"/>
        <end position="26"/>
    </location>
</feature>
<keyword evidence="6" id="KW-0408">Iron</keyword>
<name>H1DH17_9BACT</name>
<dbReference type="SUPFAM" id="SSF54001">
    <property type="entry name" value="Cysteine proteinases"/>
    <property type="match status" value="1"/>
</dbReference>
<dbReference type="PROSITE" id="PS51379">
    <property type="entry name" value="4FE4S_FER_2"/>
    <property type="match status" value="2"/>
</dbReference>
<dbReference type="RefSeq" id="WP_009136701.1">
    <property type="nucleotide sequence ID" value="NZ_JH594596.1"/>
</dbReference>
<dbReference type="PROSITE" id="PS00198">
    <property type="entry name" value="4FE4S_FER_1"/>
    <property type="match status" value="2"/>
</dbReference>
<dbReference type="AlphaFoldDB" id="H1DH17"/>
<organism evidence="11 12">
    <name type="scientific">Odoribacter laneus YIT 12061</name>
    <dbReference type="NCBI Taxonomy" id="742817"/>
    <lineage>
        <taxon>Bacteria</taxon>
        <taxon>Pseudomonadati</taxon>
        <taxon>Bacteroidota</taxon>
        <taxon>Bacteroidia</taxon>
        <taxon>Bacteroidales</taxon>
        <taxon>Odoribacteraceae</taxon>
        <taxon>Odoribacter</taxon>
    </lineage>
</organism>
<feature type="region of interest" description="Disordered" evidence="8">
    <location>
        <begin position="236"/>
        <end position="256"/>
    </location>
</feature>
<dbReference type="STRING" id="742817.HMPREF9449_01553"/>
<protein>
    <recommendedName>
        <fullName evidence="13">NlpC/P60 domain-containing protein</fullName>
    </recommendedName>
</protein>
<dbReference type="InterPro" id="IPR017900">
    <property type="entry name" value="4Fe4S_Fe_S_CS"/>
</dbReference>
<keyword evidence="4" id="KW-0378">Hydrolase</keyword>
<comment type="similarity">
    <text evidence="1">Belongs to the peptidase C40 family.</text>
</comment>
<evidence type="ECO:0000313" key="12">
    <source>
        <dbReference type="Proteomes" id="UP000004892"/>
    </source>
</evidence>
<dbReference type="HOGENOM" id="CLU_1085188_0_0_10"/>
<evidence type="ECO:0000256" key="8">
    <source>
        <dbReference type="SAM" id="MobiDB-lite"/>
    </source>
</evidence>
<evidence type="ECO:0000256" key="5">
    <source>
        <dbReference type="ARBA" id="ARBA00022807"/>
    </source>
</evidence>
<proteinExistence type="inferred from homology"/>
<comment type="caution">
    <text evidence="11">The sequence shown here is derived from an EMBL/GenBank/DDBJ whole genome shotgun (WGS) entry which is preliminary data.</text>
</comment>
<evidence type="ECO:0000256" key="1">
    <source>
        <dbReference type="ARBA" id="ARBA00007074"/>
    </source>
</evidence>
<evidence type="ECO:0000259" key="10">
    <source>
        <dbReference type="PROSITE" id="PS51935"/>
    </source>
</evidence>
<keyword evidence="5" id="KW-0788">Thiol protease</keyword>
<evidence type="ECO:0000256" key="3">
    <source>
        <dbReference type="ARBA" id="ARBA00022723"/>
    </source>
</evidence>
<keyword evidence="12" id="KW-1185">Reference proteome</keyword>
<evidence type="ECO:0000256" key="2">
    <source>
        <dbReference type="ARBA" id="ARBA00022670"/>
    </source>
</evidence>
<dbReference type="InterPro" id="IPR017896">
    <property type="entry name" value="4Fe4S_Fe-S-bd"/>
</dbReference>
<feature type="region of interest" description="Disordered" evidence="8">
    <location>
        <begin position="68"/>
        <end position="101"/>
    </location>
</feature>
<keyword evidence="2" id="KW-0645">Protease</keyword>
<dbReference type="GeneID" id="98070793"/>
<evidence type="ECO:0000256" key="6">
    <source>
        <dbReference type="ARBA" id="ARBA00023004"/>
    </source>
</evidence>
<dbReference type="InterPro" id="IPR038765">
    <property type="entry name" value="Papain-like_cys_pep_sf"/>
</dbReference>
<keyword evidence="7" id="KW-0411">Iron-sulfur</keyword>
<dbReference type="GO" id="GO:0006508">
    <property type="term" value="P:proteolysis"/>
    <property type="evidence" value="ECO:0007669"/>
    <property type="project" value="UniProtKB-KW"/>
</dbReference>
<dbReference type="Pfam" id="PF00877">
    <property type="entry name" value="NLPC_P60"/>
    <property type="match status" value="1"/>
</dbReference>
<dbReference type="Gene3D" id="3.90.1720.10">
    <property type="entry name" value="endopeptidase domain like (from Nostoc punctiforme)"/>
    <property type="match status" value="1"/>
</dbReference>
<dbReference type="PROSITE" id="PS51935">
    <property type="entry name" value="NLPC_P60"/>
    <property type="match status" value="1"/>
</dbReference>
<dbReference type="SUPFAM" id="SSF54862">
    <property type="entry name" value="4Fe-4S ferredoxins"/>
    <property type="match status" value="1"/>
</dbReference>
<evidence type="ECO:0000259" key="9">
    <source>
        <dbReference type="PROSITE" id="PS51379"/>
    </source>
</evidence>
<sequence length="256" mass="27142">MGIINCIGCKWCISECPVEAIYVASVNDYYKNIFIRDDKCICCGACKNVCPTQDIYFGLPPECRGSGGGGSGGGSGGDSGGGGGGVGGGGIGGGKDDDNEKITKIGEWAGEGVVAVTLGEQIAEHAKKQQRKDRRRYGSGADSLVDCSKFTQEIAKNFNIQLPRTAADQMKWFKENGKFSLDPSDLQAGDQLFYTDPNHTGIVVDSGRIFGIIHATINAHQRGSLKFNPIDSTGQIHNKSGSTTGFPNKFAGRGRY</sequence>
<dbReference type="GO" id="GO:0008234">
    <property type="term" value="F:cysteine-type peptidase activity"/>
    <property type="evidence" value="ECO:0007669"/>
    <property type="project" value="UniProtKB-KW"/>
</dbReference>
<dbReference type="Gene3D" id="3.30.70.20">
    <property type="match status" value="1"/>
</dbReference>
<dbReference type="Pfam" id="PF12838">
    <property type="entry name" value="Fer4_7"/>
    <property type="match status" value="1"/>
</dbReference>
<dbReference type="Proteomes" id="UP000004892">
    <property type="component" value="Unassembled WGS sequence"/>
</dbReference>
<feature type="domain" description="4Fe-4S ferredoxin-type" evidence="9">
    <location>
        <begin position="31"/>
        <end position="60"/>
    </location>
</feature>
<reference evidence="11 12" key="1">
    <citation type="submission" date="2012-01" db="EMBL/GenBank/DDBJ databases">
        <title>The Genome Sequence of Odoribacter laneus YIT 12061.</title>
        <authorList>
            <consortium name="The Broad Institute Genome Sequencing Platform"/>
            <person name="Earl A."/>
            <person name="Ward D."/>
            <person name="Feldgarden M."/>
            <person name="Gevers D."/>
            <person name="Morotomi M."/>
            <person name="Young S.K."/>
            <person name="Zeng Q."/>
            <person name="Gargeya S."/>
            <person name="Fitzgerald M."/>
            <person name="Haas B."/>
            <person name="Abouelleil A."/>
            <person name="Alvarado L."/>
            <person name="Arachchi H.M."/>
            <person name="Berlin A."/>
            <person name="Chapman S.B."/>
            <person name="Gearin G."/>
            <person name="Goldberg J."/>
            <person name="Griggs A."/>
            <person name="Gujja S."/>
            <person name="Hansen M."/>
            <person name="Heiman D."/>
            <person name="Howarth C."/>
            <person name="Larimer J."/>
            <person name="Lui A."/>
            <person name="MacDonald P.J.P."/>
            <person name="McCowen C."/>
            <person name="Montmayeur A."/>
            <person name="Murphy C."/>
            <person name="Neiman D."/>
            <person name="Pearson M."/>
            <person name="Priest M."/>
            <person name="Roberts A."/>
            <person name="Saif S."/>
            <person name="Shea T."/>
            <person name="Sisk P."/>
            <person name="Stolte C."/>
            <person name="Sykes S."/>
            <person name="Wortman J."/>
            <person name="Nusbaum C."/>
            <person name="Birren B."/>
        </authorList>
    </citation>
    <scope>NUCLEOTIDE SEQUENCE [LARGE SCALE GENOMIC DNA]</scope>
    <source>
        <strain evidence="11 12">YIT 12061</strain>
    </source>
</reference>
<accession>H1DH17</accession>
<dbReference type="InterPro" id="IPR000064">
    <property type="entry name" value="NLP_P60_dom"/>
</dbReference>
<dbReference type="GO" id="GO:0046872">
    <property type="term" value="F:metal ion binding"/>
    <property type="evidence" value="ECO:0007669"/>
    <property type="project" value="UniProtKB-KW"/>
</dbReference>
<keyword evidence="3" id="KW-0479">Metal-binding</keyword>
<feature type="compositionally biased region" description="Polar residues" evidence="8">
    <location>
        <begin position="236"/>
        <end position="246"/>
    </location>
</feature>
<dbReference type="EMBL" id="ADMC01000022">
    <property type="protein sequence ID" value="EHP47700.1"/>
    <property type="molecule type" value="Genomic_DNA"/>
</dbReference>
<feature type="compositionally biased region" description="Gly residues" evidence="8">
    <location>
        <begin position="68"/>
        <end position="93"/>
    </location>
</feature>
<evidence type="ECO:0000256" key="4">
    <source>
        <dbReference type="ARBA" id="ARBA00022801"/>
    </source>
</evidence>
<dbReference type="GO" id="GO:0051536">
    <property type="term" value="F:iron-sulfur cluster binding"/>
    <property type="evidence" value="ECO:0007669"/>
    <property type="project" value="UniProtKB-KW"/>
</dbReference>
<evidence type="ECO:0000313" key="11">
    <source>
        <dbReference type="EMBL" id="EHP47700.1"/>
    </source>
</evidence>
<evidence type="ECO:0000256" key="7">
    <source>
        <dbReference type="ARBA" id="ARBA00023014"/>
    </source>
</evidence>
<dbReference type="PATRIC" id="fig|742817.3.peg.1653"/>
<evidence type="ECO:0008006" key="13">
    <source>
        <dbReference type="Google" id="ProtNLM"/>
    </source>
</evidence>
<gene>
    <name evidence="11" type="ORF">HMPREF9449_01553</name>
</gene>
<feature type="domain" description="NlpC/P60" evidence="10">
    <location>
        <begin position="116"/>
        <end position="256"/>
    </location>
</feature>